<dbReference type="CDD" id="cd04847">
    <property type="entry name" value="Peptidases_S8_Subtilisin_like_2"/>
    <property type="match status" value="1"/>
</dbReference>
<protein>
    <recommendedName>
        <fullName evidence="2">Peptidase S8/S53 domain-containing protein</fullName>
    </recommendedName>
</protein>
<dbReference type="InterPro" id="IPR034074">
    <property type="entry name" value="Y4bN_pept_dom"/>
</dbReference>
<dbReference type="EMBL" id="JH660633">
    <property type="protein sequence ID" value="EIM31131.1"/>
    <property type="molecule type" value="Genomic_DNA"/>
</dbReference>
<accession>I4Z4I9</accession>
<dbReference type="Pfam" id="PF00082">
    <property type="entry name" value="Peptidase_S8"/>
    <property type="match status" value="1"/>
</dbReference>
<dbReference type="Proteomes" id="UP000003947">
    <property type="component" value="Unassembled WGS sequence"/>
</dbReference>
<dbReference type="SUPFAM" id="SSF52743">
    <property type="entry name" value="Subtilisin-like"/>
    <property type="match status" value="1"/>
</dbReference>
<evidence type="ECO:0000313" key="4">
    <source>
        <dbReference type="Proteomes" id="UP000003947"/>
    </source>
</evidence>
<feature type="coiled-coil region" evidence="1">
    <location>
        <begin position="30"/>
        <end position="64"/>
    </location>
</feature>
<dbReference type="AlphaFoldDB" id="I4Z4I9"/>
<dbReference type="STRING" id="864069.MicloDRAFT_00001190"/>
<name>I4Z4I9_9HYPH</name>
<dbReference type="PATRIC" id="fig|864069.3.peg.123"/>
<evidence type="ECO:0000313" key="3">
    <source>
        <dbReference type="EMBL" id="EIM31131.1"/>
    </source>
</evidence>
<keyword evidence="4" id="KW-1185">Reference proteome</keyword>
<evidence type="ECO:0000259" key="2">
    <source>
        <dbReference type="Pfam" id="PF00082"/>
    </source>
</evidence>
<dbReference type="Gene3D" id="3.40.50.200">
    <property type="entry name" value="Peptidase S8/S53 domain"/>
    <property type="match status" value="1"/>
</dbReference>
<dbReference type="GO" id="GO:0006508">
    <property type="term" value="P:proteolysis"/>
    <property type="evidence" value="ECO:0007669"/>
    <property type="project" value="InterPro"/>
</dbReference>
<dbReference type="RefSeq" id="WP_009488595.1">
    <property type="nucleotide sequence ID" value="NZ_CP141049.1"/>
</dbReference>
<dbReference type="HOGENOM" id="CLU_369925_0_0_5"/>
<reference evidence="3 4" key="1">
    <citation type="submission" date="2012-02" db="EMBL/GenBank/DDBJ databases">
        <title>Improved High-Quality Draft sequence of Microvirga sp. WSM3557.</title>
        <authorList>
            <consortium name="US DOE Joint Genome Institute"/>
            <person name="Lucas S."/>
            <person name="Han J."/>
            <person name="Lapidus A."/>
            <person name="Cheng J.-F."/>
            <person name="Goodwin L."/>
            <person name="Pitluck S."/>
            <person name="Peters L."/>
            <person name="Zhang X."/>
            <person name="Detter J.C."/>
            <person name="Han C."/>
            <person name="Tapia R."/>
            <person name="Land M."/>
            <person name="Hauser L."/>
            <person name="Kyrpides N."/>
            <person name="Ivanova N."/>
            <person name="Pagani I."/>
            <person name="Brau L."/>
            <person name="Yates R."/>
            <person name="O'Hara G."/>
            <person name="Rui T."/>
            <person name="Howieson J."/>
            <person name="Reeve W."/>
            <person name="Woyke T."/>
        </authorList>
    </citation>
    <scope>NUCLEOTIDE SEQUENCE [LARGE SCALE GENOMIC DNA]</scope>
    <source>
        <strain evidence="3 4">WSM3557</strain>
    </source>
</reference>
<feature type="domain" description="Peptidase S8/S53" evidence="2">
    <location>
        <begin position="319"/>
        <end position="547"/>
    </location>
</feature>
<proteinExistence type="predicted"/>
<dbReference type="InterPro" id="IPR000209">
    <property type="entry name" value="Peptidase_S8/S53_dom"/>
</dbReference>
<dbReference type="GO" id="GO:0004252">
    <property type="term" value="F:serine-type endopeptidase activity"/>
    <property type="evidence" value="ECO:0007669"/>
    <property type="project" value="InterPro"/>
</dbReference>
<evidence type="ECO:0000256" key="1">
    <source>
        <dbReference type="SAM" id="Coils"/>
    </source>
</evidence>
<gene>
    <name evidence="3" type="ORF">MicloDRAFT_00001190</name>
</gene>
<dbReference type="eggNOG" id="COG1404">
    <property type="taxonomic scope" value="Bacteria"/>
</dbReference>
<keyword evidence="1" id="KW-0175">Coiled coil</keyword>
<dbReference type="InterPro" id="IPR036852">
    <property type="entry name" value="Peptidase_S8/S53_dom_sf"/>
</dbReference>
<organism evidence="3 4">
    <name type="scientific">Microvirga lotononidis</name>
    <dbReference type="NCBI Taxonomy" id="864069"/>
    <lineage>
        <taxon>Bacteria</taxon>
        <taxon>Pseudomonadati</taxon>
        <taxon>Pseudomonadota</taxon>
        <taxon>Alphaproteobacteria</taxon>
        <taxon>Hyphomicrobiales</taxon>
        <taxon>Methylobacteriaceae</taxon>
        <taxon>Microvirga</taxon>
    </lineage>
</organism>
<sequence length="747" mass="82380">MAENQGQPLLRPALRLMIEPVPDPVEGRGKGRTTTKLDRLEEQQERLVRRLQQLDRRRENLTLHGGKTLLIVRMFDDSLAQTHTPTDLFDLEAGCRFVAPRSDGYLVEVEVAKLQVLARRVAQAPNWAVKADISRVETIRRFQQREVLRGRTLDQLWDRAMEDESGRYFLMWLRPYHDDEAREELLKSFQRLTQDRVIVPVLSAPQPEAPVEPQRGIASGARLRTTSITRAMGNYRRTRGVGRAVVKLASQSDLLRLVASGTVFRLDPVRPVRVTSGQPGVTAMQVPVLHDAPVVAVIDGGLHDPAYKAAEAWSMPPIVPDHEADQMHGNAISSLIVHGHELNSHLDLPALGARVGTAQAVPHRSSNTLMKPDDLLDMLQAMAARHREARVWNMSLNLDELEDEPEQMSDLGHQLAGLARAAGVLPVVSIGNISGQNDVLLPPADCEAALTVGGRLATRKGGVGAHCPRCCQGPGPEGMLKPEVSWFSRLSVLGNQQMVGSSFATAMVSVLAAHTFDRLRSPTPDLVRALLINRSELDGHDPRLGWGTPYDGTPPWECAPGTVTMTWQATLLPGLEYHWDGIPIPAEMLDGDRIMCGATLTAVLEPLVSPFAGPNYFSTRVEVALQHMGANGKWQNLLGTMKESTLAEHDARNDLKKWHPVRHVKKNKFNKGVGGGELRLRARLYTRDLYQPGLPNRTNMAPQNVAFVLTLKSPTAASTIYDSTVRNLGSFVESAVFEQDVTVVNEV</sequence>